<dbReference type="Gene3D" id="3.40.630.10">
    <property type="entry name" value="Zn peptidases"/>
    <property type="match status" value="1"/>
</dbReference>
<dbReference type="PANTHER" id="PTHR32494">
    <property type="entry name" value="ALLANTOATE DEIMINASE-RELATED"/>
    <property type="match status" value="1"/>
</dbReference>
<dbReference type="Pfam" id="PF01546">
    <property type="entry name" value="Peptidase_M20"/>
    <property type="match status" value="1"/>
</dbReference>
<evidence type="ECO:0000259" key="3">
    <source>
        <dbReference type="Pfam" id="PF07687"/>
    </source>
</evidence>
<gene>
    <name evidence="4" type="ORF">ACFSFW_22845</name>
</gene>
<dbReference type="NCBIfam" id="TIGR01879">
    <property type="entry name" value="hydantase"/>
    <property type="match status" value="1"/>
</dbReference>
<dbReference type="SUPFAM" id="SSF53187">
    <property type="entry name" value="Zn-dependent exopeptidases"/>
    <property type="match status" value="1"/>
</dbReference>
<reference evidence="5" key="1">
    <citation type="journal article" date="2019" name="Int. J. Syst. Evol. Microbiol.">
        <title>The Global Catalogue of Microorganisms (GCM) 10K type strain sequencing project: providing services to taxonomists for standard genome sequencing and annotation.</title>
        <authorList>
            <consortium name="The Broad Institute Genomics Platform"/>
            <consortium name="The Broad Institute Genome Sequencing Center for Infectious Disease"/>
            <person name="Wu L."/>
            <person name="Ma J."/>
        </authorList>
    </citation>
    <scope>NUCLEOTIDE SEQUENCE [LARGE SCALE GENOMIC DNA]</scope>
    <source>
        <strain evidence="5">CCUG 15531</strain>
    </source>
</reference>
<dbReference type="RefSeq" id="WP_388041743.1">
    <property type="nucleotide sequence ID" value="NZ_JBHUEK010000034.1"/>
</dbReference>
<dbReference type="Gene3D" id="3.30.70.360">
    <property type="match status" value="1"/>
</dbReference>
<dbReference type="SUPFAM" id="SSF55031">
    <property type="entry name" value="Bacterial exopeptidase dimerisation domain"/>
    <property type="match status" value="1"/>
</dbReference>
<evidence type="ECO:0000313" key="4">
    <source>
        <dbReference type="EMBL" id="MFD1781489.1"/>
    </source>
</evidence>
<evidence type="ECO:0000256" key="2">
    <source>
        <dbReference type="ARBA" id="ARBA00022801"/>
    </source>
</evidence>
<dbReference type="CDD" id="cd03884">
    <property type="entry name" value="M20_bAS"/>
    <property type="match status" value="1"/>
</dbReference>
<evidence type="ECO:0000256" key="1">
    <source>
        <dbReference type="ARBA" id="ARBA00006153"/>
    </source>
</evidence>
<comment type="similarity">
    <text evidence="1">Belongs to the peptidase M20 family.</text>
</comment>
<protein>
    <submittedName>
        <fullName evidence="4">M20 family metallo-hydrolase</fullName>
    </submittedName>
</protein>
<dbReference type="InterPro" id="IPR036264">
    <property type="entry name" value="Bact_exopeptidase_dim_dom"/>
</dbReference>
<evidence type="ECO:0000313" key="5">
    <source>
        <dbReference type="Proteomes" id="UP001597227"/>
    </source>
</evidence>
<dbReference type="Pfam" id="PF07687">
    <property type="entry name" value="M20_dimer"/>
    <property type="match status" value="1"/>
</dbReference>
<dbReference type="NCBIfam" id="NF006771">
    <property type="entry name" value="PRK09290.1-5"/>
    <property type="match status" value="1"/>
</dbReference>
<dbReference type="Proteomes" id="UP001597227">
    <property type="component" value="Unassembled WGS sequence"/>
</dbReference>
<keyword evidence="2" id="KW-0378">Hydrolase</keyword>
<sequence>MSFPKVNVENIKKNLLNIGTINSGNLGYNRLAFSSEEKKANEWLQDQLNNLNLSVYEDSVGNVHGRLGSLDKPAIAFGSHLDTVKNGGLYDGALGVIVGLECLRVLKENGYSGVPLELISFVGEEANPLGGTFGSRATAGLINDGDLSDDELEKYNLNMSKIKEARKSNNDYLSFLELHIEQGSVLETTNNQIGIVTAIAGISRMHVHVFGKASHSGTTPMNVRNDALVSAASIIQQVSERATKQNNDIVATVGKLEVFPNSENVVPGDVQLTIEVRGSDWKEMKEFEQQLIDWMKANHQVEIEVGVQKYPNTLSEKVQQAIESACKVSKVNYHYMVSGANHDANSLTRLTDAGMIFIPSKDGLSHHPDEYSSWEDIEVGANVMLQTILELSKKVS</sequence>
<organism evidence="4 5">
    <name type="scientific">Fredinandcohnia salidurans</name>
    <dbReference type="NCBI Taxonomy" id="2595041"/>
    <lineage>
        <taxon>Bacteria</taxon>
        <taxon>Bacillati</taxon>
        <taxon>Bacillota</taxon>
        <taxon>Bacilli</taxon>
        <taxon>Bacillales</taxon>
        <taxon>Bacillaceae</taxon>
        <taxon>Fredinandcohnia</taxon>
    </lineage>
</organism>
<comment type="caution">
    <text evidence="4">The sequence shown here is derived from an EMBL/GenBank/DDBJ whole genome shotgun (WGS) entry which is preliminary data.</text>
</comment>
<dbReference type="InterPro" id="IPR010158">
    <property type="entry name" value="Amidase_Cbmase"/>
</dbReference>
<dbReference type="PIRSF" id="PIRSF001235">
    <property type="entry name" value="Amidase_carbamoylase"/>
    <property type="match status" value="1"/>
</dbReference>
<dbReference type="InterPro" id="IPR002933">
    <property type="entry name" value="Peptidase_M20"/>
</dbReference>
<feature type="domain" description="Peptidase M20 dimerisation" evidence="3">
    <location>
        <begin position="199"/>
        <end position="298"/>
    </location>
</feature>
<dbReference type="PROSITE" id="PS00758">
    <property type="entry name" value="ARGE_DAPE_CPG2_1"/>
    <property type="match status" value="1"/>
</dbReference>
<accession>A0ABW4MUW8</accession>
<keyword evidence="5" id="KW-1185">Reference proteome</keyword>
<dbReference type="InterPro" id="IPR001261">
    <property type="entry name" value="ArgE/DapE_CS"/>
</dbReference>
<name>A0ABW4MUW8_9BACI</name>
<dbReference type="InterPro" id="IPR011650">
    <property type="entry name" value="Peptidase_M20_dimer"/>
</dbReference>
<dbReference type="PANTHER" id="PTHR32494:SF5">
    <property type="entry name" value="ALLANTOATE AMIDOHYDROLASE"/>
    <property type="match status" value="1"/>
</dbReference>
<dbReference type="EMBL" id="JBHUEK010000034">
    <property type="protein sequence ID" value="MFD1781489.1"/>
    <property type="molecule type" value="Genomic_DNA"/>
</dbReference>
<proteinExistence type="inferred from homology"/>